<dbReference type="AlphaFoldDB" id="A0AAE1DWK8"/>
<protein>
    <submittedName>
        <fullName evidence="1">Uncharacterized protein</fullName>
    </submittedName>
</protein>
<comment type="caution">
    <text evidence="1">The sequence shown here is derived from an EMBL/GenBank/DDBJ whole genome shotgun (WGS) entry which is preliminary data.</text>
</comment>
<reference evidence="1" key="1">
    <citation type="journal article" date="2023" name="G3 (Bethesda)">
        <title>A reference genome for the long-term kleptoplast-retaining sea slug Elysia crispata morphotype clarki.</title>
        <authorList>
            <person name="Eastman K.E."/>
            <person name="Pendleton A.L."/>
            <person name="Shaikh M.A."/>
            <person name="Suttiyut T."/>
            <person name="Ogas R."/>
            <person name="Tomko P."/>
            <person name="Gavelis G."/>
            <person name="Widhalm J.R."/>
            <person name="Wisecaver J.H."/>
        </authorList>
    </citation>
    <scope>NUCLEOTIDE SEQUENCE</scope>
    <source>
        <strain evidence="1">ECLA1</strain>
    </source>
</reference>
<sequence>MIDIKIGNQIFMKASDQSPVCTTADLFTPRGSGDHSEVDQITEGMLEESSTDRPNLSQVRNDDSFDFEVRKRRKSALTPGPVHSRRAVVPLLSYPPTPALPDFTSRQQPLSEHLVMDTRRANSSQARRVIKTHLLEPESSPRFQTFDPLTAIQSY</sequence>
<keyword evidence="2" id="KW-1185">Reference proteome</keyword>
<dbReference type="Proteomes" id="UP001283361">
    <property type="component" value="Unassembled WGS sequence"/>
</dbReference>
<evidence type="ECO:0000313" key="1">
    <source>
        <dbReference type="EMBL" id="KAK3785040.1"/>
    </source>
</evidence>
<proteinExistence type="predicted"/>
<organism evidence="1 2">
    <name type="scientific">Elysia crispata</name>
    <name type="common">lettuce slug</name>
    <dbReference type="NCBI Taxonomy" id="231223"/>
    <lineage>
        <taxon>Eukaryota</taxon>
        <taxon>Metazoa</taxon>
        <taxon>Spiralia</taxon>
        <taxon>Lophotrochozoa</taxon>
        <taxon>Mollusca</taxon>
        <taxon>Gastropoda</taxon>
        <taxon>Heterobranchia</taxon>
        <taxon>Euthyneura</taxon>
        <taxon>Panpulmonata</taxon>
        <taxon>Sacoglossa</taxon>
        <taxon>Placobranchoidea</taxon>
        <taxon>Plakobranchidae</taxon>
        <taxon>Elysia</taxon>
    </lineage>
</organism>
<accession>A0AAE1DWK8</accession>
<gene>
    <name evidence="1" type="ORF">RRG08_037992</name>
</gene>
<evidence type="ECO:0000313" key="2">
    <source>
        <dbReference type="Proteomes" id="UP001283361"/>
    </source>
</evidence>
<name>A0AAE1DWK8_9GAST</name>
<dbReference type="EMBL" id="JAWDGP010002177">
    <property type="protein sequence ID" value="KAK3785040.1"/>
    <property type="molecule type" value="Genomic_DNA"/>
</dbReference>